<dbReference type="InterPro" id="IPR001650">
    <property type="entry name" value="Helicase_C-like"/>
</dbReference>
<keyword evidence="5" id="KW-0378">Hydrolase</keyword>
<proteinExistence type="predicted"/>
<dbReference type="Proteomes" id="UP001322744">
    <property type="component" value="Chromosome"/>
</dbReference>
<dbReference type="InterPro" id="IPR027417">
    <property type="entry name" value="P-loop_NTPase"/>
</dbReference>
<protein>
    <submittedName>
        <fullName evidence="5">DEAD/DEAH box helicase</fullName>
    </submittedName>
</protein>
<sequence length="700" mass="80978">MDNNYLEDLNIKSQLSYTWDMFFGGYGRLKDVQRKVIPKILEGKDVLICSPTASGKTEAACAPLIERLKSRFKVWTILYVCPTRALVNDIYERLYSRLVYFGIEILRKTGDYQTQFKAIPNIIITTPESFDSMMCRARLQNNFGHVLSCVYAIVLDEVHLLYGSSRGEQVRWLIERLRRLKAQAVREKWCEDERIQIVAMSATMKNPEKVLKYFVPNGEIVISHGKREINLVSDEIESIDKTIFKYFCNSDFQNRFKKILIFCNSRNKVDALTAKLRSLLKDSNYQIVSHHGSLVKSEREEVEEIVKKHERVIAISSSTFEIGIDIGSIDLIVLAEPPLDMNSFLQRIGRGNRKSDRIDVILCAEDDAQRLIQKAMLYCAQNGILFSEALGNIFHVVIQQILSYIFQSKEYKRSKDALTSLIKSCLNYYFEDLQVADDIIHNLISNSQLVQTDGDKLTVNREWFEKFANGQIHSTIRFASGMSIYDLEKNKVLATNVQDVQDKKIKIVGKNKSVVDVQGSSILVKNTSDKIDGGLVTYTPYETIFFNMQPYAVRAYLGIEDNECPYIIRDNKVYVFHLGSTQREFFIKLLIRAYNLKAVMEVNSFLVQFEKDNCKTIISFFKNFKNQGIYSLISFIERDIDRIEKDLKIDPLNKLLPLKVRIKEVLRILNIEEEIEILKKVKFYDASNTEIEEHLEKLIF</sequence>
<dbReference type="PANTHER" id="PTHR47962">
    <property type="entry name" value="ATP-DEPENDENT HELICASE LHR-RELATED-RELATED"/>
    <property type="match status" value="1"/>
</dbReference>
<evidence type="ECO:0000259" key="4">
    <source>
        <dbReference type="PROSITE" id="PS51194"/>
    </source>
</evidence>
<dbReference type="Pfam" id="PF00271">
    <property type="entry name" value="Helicase_C"/>
    <property type="match status" value="1"/>
</dbReference>
<dbReference type="InterPro" id="IPR011545">
    <property type="entry name" value="DEAD/DEAH_box_helicase_dom"/>
</dbReference>
<name>A0ABZ0TWH1_9FIRM</name>
<evidence type="ECO:0000256" key="1">
    <source>
        <dbReference type="ARBA" id="ARBA00022741"/>
    </source>
</evidence>
<dbReference type="GO" id="GO:0004386">
    <property type="term" value="F:helicase activity"/>
    <property type="evidence" value="ECO:0007669"/>
    <property type="project" value="UniProtKB-KW"/>
</dbReference>
<gene>
    <name evidence="5" type="ORF">SOJ16_001637</name>
</gene>
<dbReference type="InterPro" id="IPR052511">
    <property type="entry name" value="ATP-dep_Helicase"/>
</dbReference>
<dbReference type="PROSITE" id="PS51192">
    <property type="entry name" value="HELICASE_ATP_BIND_1"/>
    <property type="match status" value="1"/>
</dbReference>
<evidence type="ECO:0000259" key="3">
    <source>
        <dbReference type="PROSITE" id="PS51192"/>
    </source>
</evidence>
<feature type="domain" description="Helicase C-terminal" evidence="4">
    <location>
        <begin position="251"/>
        <end position="405"/>
    </location>
</feature>
<dbReference type="SMART" id="SM00490">
    <property type="entry name" value="HELICc"/>
    <property type="match status" value="1"/>
</dbReference>
<evidence type="ECO:0000313" key="5">
    <source>
        <dbReference type="EMBL" id="WPX07808.1"/>
    </source>
</evidence>
<dbReference type="SMART" id="SM00487">
    <property type="entry name" value="DEXDc"/>
    <property type="match status" value="1"/>
</dbReference>
<reference evidence="5 6" key="1">
    <citation type="submission" date="2023-12" db="EMBL/GenBank/DDBJ databases">
        <authorList>
            <person name="Manesh M.J.H."/>
            <person name="Bing R.G."/>
            <person name="Willard D.J."/>
            <person name="Kelly R.M."/>
        </authorList>
    </citation>
    <scope>NUCLEOTIDE SEQUENCE [LARGE SCALE GENOMIC DNA]</scope>
    <source>
        <strain evidence="5 6">DSM 8977</strain>
    </source>
</reference>
<dbReference type="PROSITE" id="PS51194">
    <property type="entry name" value="HELICASE_CTER"/>
    <property type="match status" value="1"/>
</dbReference>
<dbReference type="InterPro" id="IPR014001">
    <property type="entry name" value="Helicase_ATP-bd"/>
</dbReference>
<keyword evidence="6" id="KW-1185">Reference proteome</keyword>
<keyword evidence="1" id="KW-0547">Nucleotide-binding</keyword>
<dbReference type="SUPFAM" id="SSF52540">
    <property type="entry name" value="P-loop containing nucleoside triphosphate hydrolases"/>
    <property type="match status" value="1"/>
</dbReference>
<evidence type="ECO:0000313" key="6">
    <source>
        <dbReference type="Proteomes" id="UP001322744"/>
    </source>
</evidence>
<dbReference type="PANTHER" id="PTHR47962:SF5">
    <property type="entry name" value="ATP-DEPENDENT HELICASE LHR-RELATED"/>
    <property type="match status" value="1"/>
</dbReference>
<evidence type="ECO:0000256" key="2">
    <source>
        <dbReference type="ARBA" id="ARBA00022840"/>
    </source>
</evidence>
<feature type="domain" description="Helicase ATP-binding" evidence="3">
    <location>
        <begin position="37"/>
        <end position="222"/>
    </location>
</feature>
<dbReference type="Pfam" id="PF00270">
    <property type="entry name" value="DEAD"/>
    <property type="match status" value="1"/>
</dbReference>
<dbReference type="RefSeq" id="WP_045175131.1">
    <property type="nucleotide sequence ID" value="NZ_CP139957.1"/>
</dbReference>
<keyword evidence="2" id="KW-0067">ATP-binding</keyword>
<organism evidence="5 6">
    <name type="scientific">Anaerocellum danielii</name>
    <dbReference type="NCBI Taxonomy" id="1387557"/>
    <lineage>
        <taxon>Bacteria</taxon>
        <taxon>Bacillati</taxon>
        <taxon>Bacillota</taxon>
        <taxon>Bacillota incertae sedis</taxon>
        <taxon>Caldicellulosiruptorales</taxon>
        <taxon>Caldicellulosiruptoraceae</taxon>
        <taxon>Anaerocellum</taxon>
    </lineage>
</organism>
<keyword evidence="5" id="KW-0347">Helicase</keyword>
<dbReference type="Gene3D" id="3.40.50.300">
    <property type="entry name" value="P-loop containing nucleotide triphosphate hydrolases"/>
    <property type="match status" value="2"/>
</dbReference>
<accession>A0ABZ0TWH1</accession>
<dbReference type="EMBL" id="CP139957">
    <property type="protein sequence ID" value="WPX07808.1"/>
    <property type="molecule type" value="Genomic_DNA"/>
</dbReference>